<proteinExistence type="predicted"/>
<evidence type="ECO:0000313" key="2">
    <source>
        <dbReference type="EMBL" id="CAF2906910.1"/>
    </source>
</evidence>
<evidence type="ECO:0000313" key="3">
    <source>
        <dbReference type="Proteomes" id="UP000675881"/>
    </source>
</evidence>
<sequence>MQTHCTCGIYKSPEIDHSVGSSSTYLEDPTTFNSSNSLSFKLGYDECTSEVINFLVQSEGFYVEDSVCVRLTLLLPPLAMEQILLRVPLQTLVAMKEITPTNMHNNDICGHKNSKGEDPHSFPSSLYSIPKTSGVANTKMDANQSLWSSHNMKSTQYKFKSNMHERFSHQRPPHDLSESDTKTGGEKSLFKPYSKIQHSLPPSRMNSFQSNSFQRSKVPIFALHPKDGYYIRPPLH</sequence>
<dbReference type="SUPFAM" id="SSF158457">
    <property type="entry name" value="Orange domain-like"/>
    <property type="match status" value="1"/>
</dbReference>
<accession>A0A7R8H7E8</accession>
<name>A0A7R8H7E8_LEPSM</name>
<organism evidence="2 3">
    <name type="scientific">Lepeophtheirus salmonis</name>
    <name type="common">Salmon louse</name>
    <name type="synonym">Caligus salmonis</name>
    <dbReference type="NCBI Taxonomy" id="72036"/>
    <lineage>
        <taxon>Eukaryota</taxon>
        <taxon>Metazoa</taxon>
        <taxon>Ecdysozoa</taxon>
        <taxon>Arthropoda</taxon>
        <taxon>Crustacea</taxon>
        <taxon>Multicrustacea</taxon>
        <taxon>Hexanauplia</taxon>
        <taxon>Copepoda</taxon>
        <taxon>Siphonostomatoida</taxon>
        <taxon>Caligidae</taxon>
        <taxon>Lepeophtheirus</taxon>
    </lineage>
</organism>
<keyword evidence="3" id="KW-1185">Reference proteome</keyword>
<dbReference type="Gene3D" id="6.10.250.980">
    <property type="match status" value="1"/>
</dbReference>
<gene>
    <name evidence="2" type="ORF">LSAA_8095</name>
</gene>
<protein>
    <submittedName>
        <fullName evidence="2">(salmon louse) hypothetical protein</fullName>
    </submittedName>
</protein>
<evidence type="ECO:0000256" key="1">
    <source>
        <dbReference type="SAM" id="MobiDB-lite"/>
    </source>
</evidence>
<reference evidence="2" key="1">
    <citation type="submission" date="2021-02" db="EMBL/GenBank/DDBJ databases">
        <authorList>
            <person name="Bekaert M."/>
        </authorList>
    </citation>
    <scope>NUCLEOTIDE SEQUENCE</scope>
    <source>
        <strain evidence="2">IoA-00</strain>
    </source>
</reference>
<feature type="region of interest" description="Disordered" evidence="1">
    <location>
        <begin position="165"/>
        <end position="187"/>
    </location>
</feature>
<dbReference type="AlphaFoldDB" id="A0A7R8H7E8"/>
<dbReference type="EMBL" id="HG994582">
    <property type="protein sequence ID" value="CAF2906910.1"/>
    <property type="molecule type" value="Genomic_DNA"/>
</dbReference>
<dbReference type="OrthoDB" id="6371181at2759"/>
<dbReference type="Proteomes" id="UP000675881">
    <property type="component" value="Chromosome 3"/>
</dbReference>